<keyword evidence="5 8" id="KW-0028">Amino-acid biosynthesis</keyword>
<proteinExistence type="inferred from homology"/>
<reference evidence="10 11" key="1">
    <citation type="journal article" date="2010" name="J. Bacteriol.">
        <title>Genome sequence of Lentisphaera araneosa HTCC2155T, the type species of the order Lentisphaerales in the phylum Lentisphaerae.</title>
        <authorList>
            <person name="Thrash J.C."/>
            <person name="Cho J.C."/>
            <person name="Vergin K.L."/>
            <person name="Morris R.M."/>
            <person name="Giovannoni S.J."/>
        </authorList>
    </citation>
    <scope>NUCLEOTIDE SEQUENCE [LARGE SCALE GENOMIC DNA]</scope>
    <source>
        <strain evidence="10 11">HTCC2155</strain>
    </source>
</reference>
<evidence type="ECO:0000256" key="5">
    <source>
        <dbReference type="ARBA" id="ARBA00022605"/>
    </source>
</evidence>
<dbReference type="PROSITE" id="PS51671">
    <property type="entry name" value="ACT"/>
    <property type="match status" value="1"/>
</dbReference>
<dbReference type="UniPathway" id="UPA00049">
    <property type="reaction ID" value="UER00059"/>
</dbReference>
<comment type="function">
    <text evidence="8">Catalyzes the conversion of 2 pyruvate molecules into acetolactate in the first common step of the biosynthetic pathway of the branched-amino acids such as leucine, isoleucine, and valine.</text>
</comment>
<sequence length="165" mass="18303">MKEFQNHTISVYIRNNPGALMRMCQIFSRRGYNIDSLVVSPAMDGRFSRVSISAKGASDSLKQINLQLEKLVDVVHCIEHKDTEAIVREMVLVKVAANAVNRGEILQITKHFGGKTVDFTDNSLVIECSGASTKLDAMIALLSNYEIVEMVRSGQMLMARGEKPT</sequence>
<dbReference type="Pfam" id="PF22629">
    <property type="entry name" value="ACT_AHAS_ss"/>
    <property type="match status" value="1"/>
</dbReference>
<comment type="catalytic activity">
    <reaction evidence="7 8">
        <text>2 pyruvate + H(+) = (2S)-2-acetolactate + CO2</text>
        <dbReference type="Rhea" id="RHEA:25249"/>
        <dbReference type="ChEBI" id="CHEBI:15361"/>
        <dbReference type="ChEBI" id="CHEBI:15378"/>
        <dbReference type="ChEBI" id="CHEBI:16526"/>
        <dbReference type="ChEBI" id="CHEBI:58476"/>
        <dbReference type="EC" id="2.2.1.6"/>
    </reaction>
</comment>
<evidence type="ECO:0000256" key="7">
    <source>
        <dbReference type="ARBA" id="ARBA00048670"/>
    </source>
</evidence>
<comment type="pathway">
    <text evidence="1 8">Amino-acid biosynthesis; L-isoleucine biosynthesis; L-isoleucine from 2-oxobutanoate: step 1/4.</text>
</comment>
<dbReference type="InterPro" id="IPR027271">
    <property type="entry name" value="Acetolactate_synth/TF_NikR_C"/>
</dbReference>
<dbReference type="InterPro" id="IPR045865">
    <property type="entry name" value="ACT-like_dom_sf"/>
</dbReference>
<dbReference type="SUPFAM" id="SSF55021">
    <property type="entry name" value="ACT-like"/>
    <property type="match status" value="2"/>
</dbReference>
<comment type="similarity">
    <text evidence="3 8">Belongs to the acetolactate synthase small subunit family.</text>
</comment>
<keyword evidence="8" id="KW-0808">Transferase</keyword>
<dbReference type="GO" id="GO:0009097">
    <property type="term" value="P:isoleucine biosynthetic process"/>
    <property type="evidence" value="ECO:0007669"/>
    <property type="project" value="UniProtKB-UniRule"/>
</dbReference>
<organism evidence="10 11">
    <name type="scientific">Lentisphaera araneosa HTCC2155</name>
    <dbReference type="NCBI Taxonomy" id="313628"/>
    <lineage>
        <taxon>Bacteria</taxon>
        <taxon>Pseudomonadati</taxon>
        <taxon>Lentisphaerota</taxon>
        <taxon>Lentisphaeria</taxon>
        <taxon>Lentisphaerales</taxon>
        <taxon>Lentisphaeraceae</taxon>
        <taxon>Lentisphaera</taxon>
    </lineage>
</organism>
<dbReference type="GO" id="GO:0003984">
    <property type="term" value="F:acetolactate synthase activity"/>
    <property type="evidence" value="ECO:0007669"/>
    <property type="project" value="UniProtKB-UniRule"/>
</dbReference>
<dbReference type="PANTHER" id="PTHR30239">
    <property type="entry name" value="ACETOLACTATE SYNTHASE SMALL SUBUNIT"/>
    <property type="match status" value="1"/>
</dbReference>
<comment type="pathway">
    <text evidence="2 8">Amino-acid biosynthesis; L-valine biosynthesis; L-valine from pyruvate: step 1/4.</text>
</comment>
<dbReference type="InterPro" id="IPR002912">
    <property type="entry name" value="ACT_dom"/>
</dbReference>
<dbReference type="EC" id="2.2.1.6" evidence="8"/>
<dbReference type="Gene3D" id="3.30.70.260">
    <property type="match status" value="1"/>
</dbReference>
<dbReference type="AlphaFoldDB" id="A6DLM6"/>
<dbReference type="Proteomes" id="UP000004947">
    <property type="component" value="Unassembled WGS sequence"/>
</dbReference>
<dbReference type="eggNOG" id="COG0440">
    <property type="taxonomic scope" value="Bacteria"/>
</dbReference>
<evidence type="ECO:0000256" key="8">
    <source>
        <dbReference type="RuleBase" id="RU368092"/>
    </source>
</evidence>
<dbReference type="GO" id="GO:0005829">
    <property type="term" value="C:cytosol"/>
    <property type="evidence" value="ECO:0007669"/>
    <property type="project" value="TreeGrafter"/>
</dbReference>
<dbReference type="PANTHER" id="PTHR30239:SF0">
    <property type="entry name" value="ACETOLACTATE SYNTHASE SMALL SUBUNIT 1, CHLOROPLASTIC"/>
    <property type="match status" value="1"/>
</dbReference>
<evidence type="ECO:0000313" key="11">
    <source>
        <dbReference type="Proteomes" id="UP000004947"/>
    </source>
</evidence>
<evidence type="ECO:0000256" key="1">
    <source>
        <dbReference type="ARBA" id="ARBA00004974"/>
    </source>
</evidence>
<accession>A6DLM6</accession>
<dbReference type="EMBL" id="ABCK01000009">
    <property type="protein sequence ID" value="EDM27481.1"/>
    <property type="molecule type" value="Genomic_DNA"/>
</dbReference>
<dbReference type="InterPro" id="IPR039557">
    <property type="entry name" value="AHAS_ACT"/>
</dbReference>
<comment type="subunit">
    <text evidence="4 8">Dimer of large and small chains.</text>
</comment>
<dbReference type="InterPro" id="IPR019455">
    <property type="entry name" value="Acetolactate_synth_ssu_C"/>
</dbReference>
<dbReference type="Gene3D" id="3.30.70.1150">
    <property type="entry name" value="ACT-like. Chain A, domain 2"/>
    <property type="match status" value="1"/>
</dbReference>
<evidence type="ECO:0000256" key="2">
    <source>
        <dbReference type="ARBA" id="ARBA00005025"/>
    </source>
</evidence>
<dbReference type="OrthoDB" id="9787365at2"/>
<dbReference type="NCBIfam" id="NF008864">
    <property type="entry name" value="PRK11895.1"/>
    <property type="match status" value="1"/>
</dbReference>
<evidence type="ECO:0000256" key="4">
    <source>
        <dbReference type="ARBA" id="ARBA00011744"/>
    </source>
</evidence>
<dbReference type="InterPro" id="IPR054480">
    <property type="entry name" value="AHAS_small-like_ACT"/>
</dbReference>
<dbReference type="InterPro" id="IPR004789">
    <property type="entry name" value="Acetalactate_synth_ssu"/>
</dbReference>
<protein>
    <recommendedName>
        <fullName evidence="8">Acetolactate synthase small subunit</fullName>
        <shortName evidence="8">AHAS</shortName>
        <shortName evidence="8">ALS</shortName>
        <ecNumber evidence="8">2.2.1.6</ecNumber>
    </recommendedName>
    <alternativeName>
        <fullName evidence="8">Acetohydroxy-acid synthase small subunit</fullName>
    </alternativeName>
</protein>
<comment type="caution">
    <text evidence="10">The sequence shown here is derived from an EMBL/GenBank/DDBJ whole genome shotgun (WGS) entry which is preliminary data.</text>
</comment>
<dbReference type="CDD" id="cd04878">
    <property type="entry name" value="ACT_AHAS"/>
    <property type="match status" value="1"/>
</dbReference>
<dbReference type="Pfam" id="PF10369">
    <property type="entry name" value="ALS_ss_C"/>
    <property type="match status" value="1"/>
</dbReference>
<dbReference type="UniPathway" id="UPA00047">
    <property type="reaction ID" value="UER00055"/>
</dbReference>
<dbReference type="NCBIfam" id="TIGR00119">
    <property type="entry name" value="acolac_sm"/>
    <property type="match status" value="1"/>
</dbReference>
<dbReference type="GO" id="GO:0009099">
    <property type="term" value="P:L-valine biosynthetic process"/>
    <property type="evidence" value="ECO:0007669"/>
    <property type="project" value="UniProtKB-UniRule"/>
</dbReference>
<evidence type="ECO:0000313" key="10">
    <source>
        <dbReference type="EMBL" id="EDM27481.1"/>
    </source>
</evidence>
<feature type="domain" description="ACT" evidence="9">
    <location>
        <begin position="8"/>
        <end position="88"/>
    </location>
</feature>
<evidence type="ECO:0000259" key="9">
    <source>
        <dbReference type="PROSITE" id="PS51671"/>
    </source>
</evidence>
<evidence type="ECO:0000256" key="3">
    <source>
        <dbReference type="ARBA" id="ARBA00006341"/>
    </source>
</evidence>
<keyword evidence="11" id="KW-1185">Reference proteome</keyword>
<keyword evidence="6 8" id="KW-0100">Branched-chain amino acid biosynthesis</keyword>
<name>A6DLM6_9BACT</name>
<dbReference type="STRING" id="313628.LNTAR_05196"/>
<dbReference type="GO" id="GO:1990610">
    <property type="term" value="F:acetolactate synthase regulator activity"/>
    <property type="evidence" value="ECO:0007669"/>
    <property type="project" value="UniProtKB-UniRule"/>
</dbReference>
<gene>
    <name evidence="10" type="ORF">LNTAR_05196</name>
</gene>
<evidence type="ECO:0000256" key="6">
    <source>
        <dbReference type="ARBA" id="ARBA00023304"/>
    </source>
</evidence>